<dbReference type="PANTHER" id="PTHR12871:SF0">
    <property type="entry name" value="ALPHA-1,6-MANNOSYL-GLYCOPROTEIN 2-BETA-N-ACETYLGLUCOSAMINYLTRANSFERASE"/>
    <property type="match status" value="1"/>
</dbReference>
<comment type="pathway">
    <text evidence="3">Protein modification; protein glycosylation.</text>
</comment>
<feature type="non-terminal residue" evidence="26">
    <location>
        <position position="450"/>
    </location>
</feature>
<dbReference type="GO" id="GO:0005795">
    <property type="term" value="C:Golgi stack"/>
    <property type="evidence" value="ECO:0007669"/>
    <property type="project" value="InterPro"/>
</dbReference>
<comment type="caution">
    <text evidence="26">The sequence shown here is derived from an EMBL/GenBank/DDBJ whole genome shotgun (WGS) entry which is preliminary data.</text>
</comment>
<evidence type="ECO:0000256" key="7">
    <source>
        <dbReference type="ARBA" id="ARBA00022676"/>
    </source>
</evidence>
<keyword evidence="8 26" id="KW-0808">Transferase</keyword>
<evidence type="ECO:0000256" key="10">
    <source>
        <dbReference type="ARBA" id="ARBA00022723"/>
    </source>
</evidence>
<sequence length="450" mass="53287">MRYHCFNLFFEILYTKCHGRNTSNSIYTLNKLWKIYQNFQFLNTLSEEYPKNRTLLRKSVIRDEINKVLKVLSPSLKLGDPKNISHVSHVVDTIEVSLNRSEIIRLKNVHNRLVNLKHLVESLTNAKHIDKSLVIFSHDYWDDEINHFIRSISAFKVMQIFFPFSIQLNPFSFPGRDPRDCLWNGTHLKNVTKCLNLNWSDRFGHYRVASLTQIKHHWWWKLVQIFDKIRELQEFRGYVLFLEEDHYVFPDILHILKLLVVESRKLQEPVNVFCLGNYQGQLAKDSTVTYLRKWFVSGFNMGFAFNRDIYKDIKKCAKEFCSYDDYNWDWTLASVVSSCFKKSPPALTLRFSRVLHIGSCGTHVRGKNCDLVKELALVSWKLKRFSKKFFPTKMEVKKYSKFSKRMMMMNGGWRDIRDHSLCLAISNGTSDTETVLNNLQDKNFKFEQIQ</sequence>
<feature type="binding site" evidence="23">
    <location>
        <begin position="213"/>
        <end position="217"/>
    </location>
    <ligand>
        <name>substrate</name>
    </ligand>
</feature>
<dbReference type="Gene3D" id="3.90.550.10">
    <property type="entry name" value="Spore Coat Polysaccharide Biosynthesis Protein SpsA, Chain A"/>
    <property type="match status" value="1"/>
</dbReference>
<evidence type="ECO:0000256" key="9">
    <source>
        <dbReference type="ARBA" id="ARBA00022692"/>
    </source>
</evidence>
<evidence type="ECO:0000313" key="26">
    <source>
        <dbReference type="EMBL" id="KAB7495049.1"/>
    </source>
</evidence>
<evidence type="ECO:0000256" key="8">
    <source>
        <dbReference type="ARBA" id="ARBA00022679"/>
    </source>
</evidence>
<dbReference type="Pfam" id="PF05060">
    <property type="entry name" value="MGAT2"/>
    <property type="match status" value="1"/>
</dbReference>
<comment type="cofactor">
    <cofactor evidence="1 24">
        <name>Mn(2+)</name>
        <dbReference type="ChEBI" id="CHEBI:29035"/>
    </cofactor>
</comment>
<evidence type="ECO:0000256" key="22">
    <source>
        <dbReference type="ARBA" id="ARBA00093257"/>
    </source>
</evidence>
<evidence type="ECO:0000256" key="25">
    <source>
        <dbReference type="PIRSR" id="PIRSR607754-3"/>
    </source>
</evidence>
<dbReference type="GO" id="GO:0006487">
    <property type="term" value="P:protein N-linked glycosylation"/>
    <property type="evidence" value="ECO:0007669"/>
    <property type="project" value="TreeGrafter"/>
</dbReference>
<evidence type="ECO:0000256" key="15">
    <source>
        <dbReference type="ARBA" id="ARBA00023157"/>
    </source>
</evidence>
<keyword evidence="15 25" id="KW-1015">Disulfide bond</keyword>
<feature type="disulfide bond" evidence="25">
    <location>
        <begin position="181"/>
        <end position="194"/>
    </location>
</feature>
<feature type="binding site" evidence="24">
    <location>
        <position position="245"/>
    </location>
    <ligand>
        <name>Mn(2+)</name>
        <dbReference type="ChEBI" id="CHEBI:29035"/>
    </ligand>
</feature>
<evidence type="ECO:0000256" key="4">
    <source>
        <dbReference type="ARBA" id="ARBA00011011"/>
    </source>
</evidence>
<evidence type="ECO:0000256" key="19">
    <source>
        <dbReference type="ARBA" id="ARBA00031203"/>
    </source>
</evidence>
<dbReference type="GO" id="GO:0008455">
    <property type="term" value="F:alpha-1,6-mannosylglycoprotein 2-beta-N-acetylglucosaminyltransferase activity"/>
    <property type="evidence" value="ECO:0007669"/>
    <property type="project" value="UniProtKB-EC"/>
</dbReference>
<dbReference type="EMBL" id="SEYY01023153">
    <property type="protein sequence ID" value="KAB7495049.1"/>
    <property type="molecule type" value="Genomic_DNA"/>
</dbReference>
<evidence type="ECO:0000256" key="2">
    <source>
        <dbReference type="ARBA" id="ARBA00004323"/>
    </source>
</evidence>
<name>A0A5N5SN80_9CRUS</name>
<evidence type="ECO:0000256" key="14">
    <source>
        <dbReference type="ARBA" id="ARBA00023136"/>
    </source>
</evidence>
<accession>A0A5N5SN80</accession>
<dbReference type="UniPathway" id="UPA00378"/>
<dbReference type="InterPro" id="IPR007754">
    <property type="entry name" value="GlcNAc_II"/>
</dbReference>
<protein>
    <recommendedName>
        <fullName evidence="6">Alpha-1,6-mannosyl-glycoprotein 2-beta-N-acetylglucosaminyltransferase</fullName>
        <ecNumber evidence="5">2.4.1.143</ecNumber>
    </recommendedName>
    <alternativeName>
        <fullName evidence="21">Beta-1,2-N-acetylglucosaminyltransferase II</fullName>
    </alternativeName>
    <alternativeName>
        <fullName evidence="20">GlcNAc-T II</fullName>
    </alternativeName>
    <alternativeName>
        <fullName evidence="19">Mannoside acetylglucosaminyltransferase 2</fullName>
    </alternativeName>
    <alternativeName>
        <fullName evidence="18">N-glycosyl-oligosaccharide-glycoprotein N-acetylglucosaminyltransferase II</fullName>
    </alternativeName>
</protein>
<dbReference type="SUPFAM" id="SSF53448">
    <property type="entry name" value="Nucleotide-diphospho-sugar transferases"/>
    <property type="match status" value="1"/>
</dbReference>
<evidence type="ECO:0000256" key="3">
    <source>
        <dbReference type="ARBA" id="ARBA00004922"/>
    </source>
</evidence>
<evidence type="ECO:0000256" key="23">
    <source>
        <dbReference type="PIRSR" id="PIRSR607754-1"/>
    </source>
</evidence>
<evidence type="ECO:0000256" key="13">
    <source>
        <dbReference type="ARBA" id="ARBA00023034"/>
    </source>
</evidence>
<feature type="binding site" evidence="24">
    <location>
        <position position="356"/>
    </location>
    <ligand>
        <name>Mn(2+)</name>
        <dbReference type="ChEBI" id="CHEBI:29035"/>
    </ligand>
</feature>
<dbReference type="AlphaFoldDB" id="A0A5N5SN80"/>
<evidence type="ECO:0000256" key="18">
    <source>
        <dbReference type="ARBA" id="ARBA00029663"/>
    </source>
</evidence>
<feature type="binding site" evidence="23">
    <location>
        <position position="139"/>
    </location>
    <ligand>
        <name>substrate</name>
    </ligand>
</feature>
<dbReference type="OrthoDB" id="6019616at2759"/>
<dbReference type="GO" id="GO:0046872">
    <property type="term" value="F:metal ion binding"/>
    <property type="evidence" value="ECO:0007669"/>
    <property type="project" value="UniProtKB-KW"/>
</dbReference>
<organism evidence="26 27">
    <name type="scientific">Armadillidium nasatum</name>
    <dbReference type="NCBI Taxonomy" id="96803"/>
    <lineage>
        <taxon>Eukaryota</taxon>
        <taxon>Metazoa</taxon>
        <taxon>Ecdysozoa</taxon>
        <taxon>Arthropoda</taxon>
        <taxon>Crustacea</taxon>
        <taxon>Multicrustacea</taxon>
        <taxon>Malacostraca</taxon>
        <taxon>Eumalacostraca</taxon>
        <taxon>Peracarida</taxon>
        <taxon>Isopoda</taxon>
        <taxon>Oniscidea</taxon>
        <taxon>Crinocheta</taxon>
        <taxon>Armadillidiidae</taxon>
        <taxon>Armadillidium</taxon>
    </lineage>
</organism>
<evidence type="ECO:0000313" key="27">
    <source>
        <dbReference type="Proteomes" id="UP000326759"/>
    </source>
</evidence>
<keyword evidence="11" id="KW-0735">Signal-anchor</keyword>
<proteinExistence type="inferred from homology"/>
<evidence type="ECO:0000256" key="21">
    <source>
        <dbReference type="ARBA" id="ARBA00032915"/>
    </source>
</evidence>
<evidence type="ECO:0000256" key="1">
    <source>
        <dbReference type="ARBA" id="ARBA00001936"/>
    </source>
</evidence>
<comment type="similarity">
    <text evidence="4">Belongs to the glycosyltransferase 16 (GT16) protein family.</text>
</comment>
<dbReference type="GO" id="GO:0000139">
    <property type="term" value="C:Golgi membrane"/>
    <property type="evidence" value="ECO:0007669"/>
    <property type="project" value="UniProtKB-SubCell"/>
</dbReference>
<gene>
    <name evidence="26" type="primary">MGAT2_0</name>
    <name evidence="26" type="ORF">Anas_09824</name>
</gene>
<feature type="disulfide bond" evidence="25">
    <location>
        <begin position="360"/>
        <end position="369"/>
    </location>
</feature>
<evidence type="ECO:0000256" key="16">
    <source>
        <dbReference type="ARBA" id="ARBA00023180"/>
    </source>
</evidence>
<keyword evidence="16" id="KW-0325">Glycoprotein</keyword>
<evidence type="ECO:0000256" key="11">
    <source>
        <dbReference type="ARBA" id="ARBA00022968"/>
    </source>
</evidence>
<evidence type="ECO:0000256" key="5">
    <source>
        <dbReference type="ARBA" id="ARBA00012613"/>
    </source>
</evidence>
<keyword evidence="17 24" id="KW-0464">Manganese</keyword>
<keyword evidence="14" id="KW-0472">Membrane</keyword>
<comment type="subcellular location">
    <subcellularLocation>
        <location evidence="2">Golgi apparatus membrane</location>
        <topology evidence="2">Single-pass type II membrane protein</topology>
    </subcellularLocation>
</comment>
<keyword evidence="9" id="KW-0812">Transmembrane</keyword>
<dbReference type="PANTHER" id="PTHR12871">
    <property type="entry name" value="BETA-1,2-N-ACETYLGLUCOSAMINYLTRANSFERASE II"/>
    <property type="match status" value="1"/>
</dbReference>
<dbReference type="Proteomes" id="UP000326759">
    <property type="component" value="Unassembled WGS sequence"/>
</dbReference>
<keyword evidence="10 24" id="KW-0479">Metal-binding</keyword>
<feature type="disulfide bond" evidence="25">
    <location>
        <begin position="321"/>
        <end position="422"/>
    </location>
</feature>
<dbReference type="InterPro" id="IPR029044">
    <property type="entry name" value="Nucleotide-diphossugar_trans"/>
</dbReference>
<feature type="disulfide bond" evidence="25">
    <location>
        <begin position="316"/>
        <end position="339"/>
    </location>
</feature>
<keyword evidence="27" id="KW-1185">Reference proteome</keyword>
<evidence type="ECO:0000256" key="6">
    <source>
        <dbReference type="ARBA" id="ARBA00014817"/>
    </source>
</evidence>
<dbReference type="EC" id="2.4.1.143" evidence="5"/>
<keyword evidence="13" id="KW-0333">Golgi apparatus</keyword>
<reference evidence="26 27" key="1">
    <citation type="journal article" date="2019" name="PLoS Biol.">
        <title>Sex chromosomes control vertical transmission of feminizing Wolbachia symbionts in an isopod.</title>
        <authorList>
            <person name="Becking T."/>
            <person name="Chebbi M.A."/>
            <person name="Giraud I."/>
            <person name="Moumen B."/>
            <person name="Laverre T."/>
            <person name="Caubet Y."/>
            <person name="Peccoud J."/>
            <person name="Gilbert C."/>
            <person name="Cordaux R."/>
        </authorList>
    </citation>
    <scope>NUCLEOTIDE SEQUENCE [LARGE SCALE GENOMIC DNA]</scope>
    <source>
        <strain evidence="26">ANa2</strain>
        <tissue evidence="26">Whole body excluding digestive tract and cuticle</tissue>
    </source>
</reference>
<comment type="catalytic activity">
    <reaction evidence="22">
        <text>an N(4)-{beta-D-GlcNAc-(1-&gt;2)-alpha-D-Man-(1-&gt;3)-[alpha-D-Man-(1-&gt;6)]-beta-D-Man-(1-&gt;4)-beta-D-GlcNAc-(1-&gt;4)-beta-D-GlcNAc}-L-asparaginyl-[protein] + UDP-N-acetyl-alpha-D-glucosamine = N(4)-{beta-D-GlcNAc-(1-&gt;2)-alpha-D-Man-(1-&gt;3)-[beta-D-GlcNAc-(1-&gt;2)-alpha-D-Man-(1-&gt;6)]-beta-D-Man-(1-&gt;4)-beta-D-GlcNAc-(1-&gt;4)-beta-D-GlcNAc}-L-asparaginyl-[protein] + UDP + H(+)</text>
        <dbReference type="Rhea" id="RHEA:12941"/>
        <dbReference type="Rhea" id="RHEA-COMP:13526"/>
        <dbReference type="Rhea" id="RHEA-COMP:14369"/>
        <dbReference type="ChEBI" id="CHEBI:15378"/>
        <dbReference type="ChEBI" id="CHEBI:57705"/>
        <dbReference type="ChEBI" id="CHEBI:58223"/>
        <dbReference type="ChEBI" id="CHEBI:60615"/>
        <dbReference type="ChEBI" id="CHEBI:60651"/>
        <dbReference type="EC" id="2.4.1.143"/>
    </reaction>
</comment>
<evidence type="ECO:0000256" key="17">
    <source>
        <dbReference type="ARBA" id="ARBA00023211"/>
    </source>
</evidence>
<evidence type="ECO:0000256" key="24">
    <source>
        <dbReference type="PIRSR" id="PIRSR607754-2"/>
    </source>
</evidence>
<keyword evidence="12" id="KW-1133">Transmembrane helix</keyword>
<keyword evidence="7 26" id="KW-0328">Glycosyltransferase</keyword>
<evidence type="ECO:0000256" key="12">
    <source>
        <dbReference type="ARBA" id="ARBA00022989"/>
    </source>
</evidence>
<dbReference type="GO" id="GO:0009312">
    <property type="term" value="P:oligosaccharide biosynthetic process"/>
    <property type="evidence" value="ECO:0007669"/>
    <property type="project" value="InterPro"/>
</dbReference>
<evidence type="ECO:0000256" key="20">
    <source>
        <dbReference type="ARBA" id="ARBA00032552"/>
    </source>
</evidence>